<protein>
    <submittedName>
        <fullName evidence="2">Zinc-dependent peptidase</fullName>
    </submittedName>
</protein>
<dbReference type="InterPro" id="IPR010384">
    <property type="entry name" value="MtfA_fam"/>
</dbReference>
<feature type="transmembrane region" description="Helical" evidence="1">
    <location>
        <begin position="12"/>
        <end position="31"/>
    </location>
</feature>
<evidence type="ECO:0000313" key="2">
    <source>
        <dbReference type="EMBL" id="MCV9387734.1"/>
    </source>
</evidence>
<dbReference type="CDD" id="cd20170">
    <property type="entry name" value="Peptidase_M90-like"/>
    <property type="match status" value="1"/>
</dbReference>
<dbReference type="Pfam" id="PF06167">
    <property type="entry name" value="Peptidase_M90"/>
    <property type="match status" value="1"/>
</dbReference>
<feature type="transmembrane region" description="Helical" evidence="1">
    <location>
        <begin position="101"/>
        <end position="122"/>
    </location>
</feature>
<dbReference type="SUPFAM" id="SSF55486">
    <property type="entry name" value="Metalloproteases ('zincins'), catalytic domain"/>
    <property type="match status" value="1"/>
</dbReference>
<dbReference type="Gene3D" id="1.10.472.150">
    <property type="entry name" value="Glucose-regulated metallo-peptidase M90, N-terminal domain"/>
    <property type="match status" value="1"/>
</dbReference>
<comment type="caution">
    <text evidence="2">The sequence shown here is derived from an EMBL/GenBank/DDBJ whole genome shotgun (WGS) entry which is preliminary data.</text>
</comment>
<dbReference type="Proteomes" id="UP001300692">
    <property type="component" value="Unassembled WGS sequence"/>
</dbReference>
<dbReference type="PANTHER" id="PTHR30164">
    <property type="entry name" value="MTFA PEPTIDASE"/>
    <property type="match status" value="1"/>
</dbReference>
<name>A0ABT3CVV5_9BACT</name>
<dbReference type="Gene3D" id="3.40.390.10">
    <property type="entry name" value="Collagenase (Catalytic Domain)"/>
    <property type="match status" value="1"/>
</dbReference>
<dbReference type="InterPro" id="IPR042252">
    <property type="entry name" value="MtfA_N"/>
</dbReference>
<gene>
    <name evidence="2" type="ORF">N7U62_13715</name>
</gene>
<accession>A0ABT3CVV5</accession>
<keyword evidence="1" id="KW-0812">Transmembrane</keyword>
<evidence type="ECO:0000256" key="1">
    <source>
        <dbReference type="SAM" id="Phobius"/>
    </source>
</evidence>
<dbReference type="EMBL" id="JAOYOD010000001">
    <property type="protein sequence ID" value="MCV9387734.1"/>
    <property type="molecule type" value="Genomic_DNA"/>
</dbReference>
<organism evidence="2 3">
    <name type="scientific">Reichenbachiella ulvae</name>
    <dbReference type="NCBI Taxonomy" id="2980104"/>
    <lineage>
        <taxon>Bacteria</taxon>
        <taxon>Pseudomonadati</taxon>
        <taxon>Bacteroidota</taxon>
        <taxon>Cytophagia</taxon>
        <taxon>Cytophagales</taxon>
        <taxon>Reichenbachiellaceae</taxon>
        <taxon>Reichenbachiella</taxon>
    </lineage>
</organism>
<reference evidence="2 3" key="1">
    <citation type="submission" date="2022-10" db="EMBL/GenBank/DDBJ databases">
        <title>Comparative genomics and taxonomic characterization of three novel marine species of genus Reichenbachiella exhibiting antioxidant and polysaccharide degradation activities.</title>
        <authorList>
            <person name="Muhammad N."/>
            <person name="Lee Y.-J."/>
            <person name="Ko J."/>
            <person name="Kim S.-G."/>
        </authorList>
    </citation>
    <scope>NUCLEOTIDE SEQUENCE [LARGE SCALE GENOMIC DNA]</scope>
    <source>
        <strain evidence="2 3">ABR2-5</strain>
    </source>
</reference>
<keyword evidence="3" id="KW-1185">Reference proteome</keyword>
<dbReference type="PANTHER" id="PTHR30164:SF2">
    <property type="entry name" value="PROTEIN MTFA"/>
    <property type="match status" value="1"/>
</dbReference>
<evidence type="ECO:0000313" key="3">
    <source>
        <dbReference type="Proteomes" id="UP001300692"/>
    </source>
</evidence>
<keyword evidence="1" id="KW-0472">Membrane</keyword>
<dbReference type="RefSeq" id="WP_264138554.1">
    <property type="nucleotide sequence ID" value="NZ_JAOYOD010000001.1"/>
</dbReference>
<dbReference type="InterPro" id="IPR024079">
    <property type="entry name" value="MetalloPept_cat_dom_sf"/>
</dbReference>
<keyword evidence="1" id="KW-1133">Transmembrane helix</keyword>
<proteinExistence type="predicted"/>
<sequence>MILLQASQEGSGMGALLMFAVTMVFLLSLVLTRKFNLGIYLPGVPVPLRRERKAILKKYFSYYVKLPPEKQKIFEYRVQRFLHQKEFIPRQMKEVREDMKVLIAACAVQLTFGFPNVALSYFTRILVYPNDYYSTISKKYHRGEVNPRLKAIVLSWRHFVDGYLDEKDGRNLGLHEMAHALRIENLIRNNEFGFLDDNIQQQWRIHAGEEIEKIKSGVSTFFRAYAATDFEEFFAVAVENFFERPEAFQQELPQLYTLLALLLHQDPLRP</sequence>